<sequence>MRSISLPWHRQTNKPDNEPALRGPPKRAADRESTIDELLRPTSISSPDGVSPILDLIGDDGLHGRLASATNRGGESTDAVIPMGSGEHERDIIGVLHAQYWRALADPETSLADACATQTDGPSQLPATLDMPGERHADTDHDAPDSIEVLLSGERSLEDLFDRLDGGEPEFGEEPVPEILRLFAPPEFHAATAQRPPAQPPALTRREHHILSMDSPLPTPSRTDQR</sequence>
<gene>
    <name evidence="2" type="ORF">WL88_08860</name>
</gene>
<evidence type="ECO:0000313" key="2">
    <source>
        <dbReference type="EMBL" id="KWF57634.1"/>
    </source>
</evidence>
<accession>A0AAW3PL92</accession>
<reference evidence="2 3" key="1">
    <citation type="submission" date="2015-11" db="EMBL/GenBank/DDBJ databases">
        <title>Expanding the genomic diversity of Burkholderia species for the development of highly accurate diagnostics.</title>
        <authorList>
            <person name="Sahl J."/>
            <person name="Keim P."/>
            <person name="Wagner D."/>
        </authorList>
    </citation>
    <scope>NUCLEOTIDE SEQUENCE [LARGE SCALE GENOMIC DNA]</scope>
    <source>
        <strain evidence="2 3">MSMB378WGS</strain>
    </source>
</reference>
<evidence type="ECO:0000256" key="1">
    <source>
        <dbReference type="SAM" id="MobiDB-lite"/>
    </source>
</evidence>
<organism evidence="2 3">
    <name type="scientific">Burkholderia diffusa</name>
    <dbReference type="NCBI Taxonomy" id="488732"/>
    <lineage>
        <taxon>Bacteria</taxon>
        <taxon>Pseudomonadati</taxon>
        <taxon>Pseudomonadota</taxon>
        <taxon>Betaproteobacteria</taxon>
        <taxon>Burkholderiales</taxon>
        <taxon>Burkholderiaceae</taxon>
        <taxon>Burkholderia</taxon>
        <taxon>Burkholderia cepacia complex</taxon>
    </lineage>
</organism>
<feature type="region of interest" description="Disordered" evidence="1">
    <location>
        <begin position="189"/>
        <end position="226"/>
    </location>
</feature>
<evidence type="ECO:0008006" key="4">
    <source>
        <dbReference type="Google" id="ProtNLM"/>
    </source>
</evidence>
<feature type="region of interest" description="Disordered" evidence="1">
    <location>
        <begin position="1"/>
        <end position="51"/>
    </location>
</feature>
<dbReference type="RefSeq" id="WP_060187983.1">
    <property type="nucleotide sequence ID" value="NZ_LPJS01000062.1"/>
</dbReference>
<dbReference type="NCBIfam" id="NF033419">
    <property type="entry name" value="T6SS_TagK_dom"/>
    <property type="match status" value="1"/>
</dbReference>
<comment type="caution">
    <text evidence="2">The sequence shown here is derived from an EMBL/GenBank/DDBJ whole genome shotgun (WGS) entry which is preliminary data.</text>
</comment>
<protein>
    <recommendedName>
        <fullName evidence="4">TagK domain-containing protein</fullName>
    </recommendedName>
</protein>
<dbReference type="EMBL" id="LPJV01000014">
    <property type="protein sequence ID" value="KWF57634.1"/>
    <property type="molecule type" value="Genomic_DNA"/>
</dbReference>
<feature type="compositionally biased region" description="Basic and acidic residues" evidence="1">
    <location>
        <begin position="27"/>
        <end position="39"/>
    </location>
</feature>
<proteinExistence type="predicted"/>
<dbReference type="AlphaFoldDB" id="A0AAW3PL92"/>
<dbReference type="InterPro" id="IPR047914">
    <property type="entry name" value="TagK-like_C"/>
</dbReference>
<name>A0AAW3PL92_9BURK</name>
<dbReference type="Proteomes" id="UP000063236">
    <property type="component" value="Unassembled WGS sequence"/>
</dbReference>
<evidence type="ECO:0000313" key="3">
    <source>
        <dbReference type="Proteomes" id="UP000063236"/>
    </source>
</evidence>